<protein>
    <recommendedName>
        <fullName evidence="4">Sigma 54 modulation protein / S30EA ribosomal protein</fullName>
    </recommendedName>
</protein>
<evidence type="ECO:0000313" key="2">
    <source>
        <dbReference type="EMBL" id="SEG90031.1"/>
    </source>
</evidence>
<feature type="region of interest" description="Disordered" evidence="1">
    <location>
        <begin position="100"/>
        <end position="122"/>
    </location>
</feature>
<dbReference type="AlphaFoldDB" id="A0A1H6DXN4"/>
<reference evidence="3" key="1">
    <citation type="submission" date="2016-10" db="EMBL/GenBank/DDBJ databases">
        <authorList>
            <person name="Varghese N."/>
            <person name="Submissions S."/>
        </authorList>
    </citation>
    <scope>NUCLEOTIDE SEQUENCE [LARGE SCALE GENOMIC DNA]</scope>
    <source>
        <strain evidence="3">DSM 43163</strain>
    </source>
</reference>
<name>A0A1H6DXN4_9ACTN</name>
<dbReference type="Proteomes" id="UP000236723">
    <property type="component" value="Unassembled WGS sequence"/>
</dbReference>
<keyword evidence="3" id="KW-1185">Reference proteome</keyword>
<accession>A0A1H6DXN4</accession>
<evidence type="ECO:0000313" key="3">
    <source>
        <dbReference type="Proteomes" id="UP000236723"/>
    </source>
</evidence>
<evidence type="ECO:0008006" key="4">
    <source>
        <dbReference type="Google" id="ProtNLM"/>
    </source>
</evidence>
<dbReference type="RefSeq" id="WP_103943930.1">
    <property type="nucleotide sequence ID" value="NZ_FNVO01000025.1"/>
</dbReference>
<feature type="compositionally biased region" description="Basic residues" evidence="1">
    <location>
        <begin position="105"/>
        <end position="114"/>
    </location>
</feature>
<evidence type="ECO:0000256" key="1">
    <source>
        <dbReference type="SAM" id="MobiDB-lite"/>
    </source>
</evidence>
<dbReference type="OrthoDB" id="3825664at2"/>
<sequence length="122" mass="13346">MSHQQAPLPAIRVTVSKQVAPEDVDRAREVIIRVLAHAPDPVLSVHLTLGVLADPAVPNPAMVSVRVDLNGRPVNAHAAGPVMPHAVALTGERLRNRLEHMSRDRRARRGHHHATAFEEADR</sequence>
<gene>
    <name evidence="2" type="ORF">SAMN04489712_12519</name>
</gene>
<dbReference type="InterPro" id="IPR036567">
    <property type="entry name" value="RHF-like"/>
</dbReference>
<organism evidence="2 3">
    <name type="scientific">Thermomonospora echinospora</name>
    <dbReference type="NCBI Taxonomy" id="1992"/>
    <lineage>
        <taxon>Bacteria</taxon>
        <taxon>Bacillati</taxon>
        <taxon>Actinomycetota</taxon>
        <taxon>Actinomycetes</taxon>
        <taxon>Streptosporangiales</taxon>
        <taxon>Thermomonosporaceae</taxon>
        <taxon>Thermomonospora</taxon>
    </lineage>
</organism>
<dbReference type="SUPFAM" id="SSF69754">
    <property type="entry name" value="Ribosome binding protein Y (YfiA homologue)"/>
    <property type="match status" value="1"/>
</dbReference>
<dbReference type="EMBL" id="FNVO01000025">
    <property type="protein sequence ID" value="SEG90031.1"/>
    <property type="molecule type" value="Genomic_DNA"/>
</dbReference>
<proteinExistence type="predicted"/>